<dbReference type="SUPFAM" id="SSF49329">
    <property type="entry name" value="Cu,Zn superoxide dismutase-like"/>
    <property type="match status" value="1"/>
</dbReference>
<keyword evidence="8" id="KW-1185">Reference proteome</keyword>
<evidence type="ECO:0000313" key="8">
    <source>
        <dbReference type="Proteomes" id="UP000256304"/>
    </source>
</evidence>
<dbReference type="PANTHER" id="PTHR10003">
    <property type="entry name" value="SUPEROXIDE DISMUTASE CU-ZN -RELATED"/>
    <property type="match status" value="1"/>
</dbReference>
<dbReference type="InterPro" id="IPR024134">
    <property type="entry name" value="SOD_Cu/Zn_/chaperone"/>
</dbReference>
<reference evidence="7 8" key="1">
    <citation type="submission" date="2018-08" db="EMBL/GenBank/DDBJ databases">
        <title>Genomic Encyclopedia of Type Strains, Phase III (KMG-III): the genomes of soil and plant-associated and newly described type strains.</title>
        <authorList>
            <person name="Whitman W."/>
        </authorList>
    </citation>
    <scope>NUCLEOTIDE SEQUENCE [LARGE SCALE GENOMIC DNA]</scope>
    <source>
        <strain evidence="7 8">CGMCC 1.10966</strain>
    </source>
</reference>
<keyword evidence="3" id="KW-0186">Copper</keyword>
<proteinExistence type="inferred from homology"/>
<feature type="domain" description="Superoxide dismutase copper/zinc binding" evidence="6">
    <location>
        <begin position="54"/>
        <end position="185"/>
    </location>
</feature>
<feature type="signal peptide" evidence="5">
    <location>
        <begin position="1"/>
        <end position="26"/>
    </location>
</feature>
<evidence type="ECO:0000256" key="3">
    <source>
        <dbReference type="RuleBase" id="RU000393"/>
    </source>
</evidence>
<dbReference type="AlphaFoldDB" id="A0A3D9RUM1"/>
<dbReference type="CDD" id="cd00305">
    <property type="entry name" value="Cu-Zn_Superoxide_Dismutase"/>
    <property type="match status" value="1"/>
</dbReference>
<feature type="chain" id="PRO_5038421465" description="Superoxide dismutase [Cu-Zn]" evidence="5">
    <location>
        <begin position="27"/>
        <end position="186"/>
    </location>
</feature>
<keyword evidence="5" id="KW-0732">Signal</keyword>
<evidence type="ECO:0000256" key="4">
    <source>
        <dbReference type="SAM" id="MobiDB-lite"/>
    </source>
</evidence>
<dbReference type="Gene3D" id="2.60.40.200">
    <property type="entry name" value="Superoxide dismutase, copper/zinc binding domain"/>
    <property type="match status" value="1"/>
</dbReference>
<dbReference type="InterPro" id="IPR001424">
    <property type="entry name" value="SOD_Cu_Zn_dom"/>
</dbReference>
<comment type="function">
    <text evidence="2">Destroys radicals which are normally produced within the cells and which are toxic to biological systems. May play a role in favoring mycobacterial survival in phagocytes.</text>
</comment>
<dbReference type="InterPro" id="IPR018152">
    <property type="entry name" value="SOD_Cu/Zn_BS"/>
</dbReference>
<comment type="cofactor">
    <cofactor evidence="3">
        <name>Zn(2+)</name>
        <dbReference type="ChEBI" id="CHEBI:29105"/>
    </cofactor>
    <text evidence="3">Binds 1 zinc ion per subunit.</text>
</comment>
<evidence type="ECO:0000259" key="6">
    <source>
        <dbReference type="Pfam" id="PF00080"/>
    </source>
</evidence>
<dbReference type="InterPro" id="IPR036423">
    <property type="entry name" value="SOD-like_Cu/Zn_dom_sf"/>
</dbReference>
<dbReference type="RefSeq" id="WP_245996060.1">
    <property type="nucleotide sequence ID" value="NZ_QTTN01000019.1"/>
</dbReference>
<evidence type="ECO:0000256" key="5">
    <source>
        <dbReference type="SAM" id="SignalP"/>
    </source>
</evidence>
<evidence type="ECO:0000256" key="1">
    <source>
        <dbReference type="ARBA" id="ARBA00010457"/>
    </source>
</evidence>
<dbReference type="EC" id="1.15.1.1" evidence="3"/>
<evidence type="ECO:0000313" key="7">
    <source>
        <dbReference type="EMBL" id="REE81244.1"/>
    </source>
</evidence>
<accession>A0A3D9RUM1</accession>
<comment type="caution">
    <text evidence="7">The sequence shown here is derived from an EMBL/GenBank/DDBJ whole genome shotgun (WGS) entry which is preliminary data.</text>
</comment>
<dbReference type="EMBL" id="QTTN01000019">
    <property type="protein sequence ID" value="REE81244.1"/>
    <property type="molecule type" value="Genomic_DNA"/>
</dbReference>
<keyword evidence="3" id="KW-0560">Oxidoreductase</keyword>
<feature type="region of interest" description="Disordered" evidence="4">
    <location>
        <begin position="167"/>
        <end position="186"/>
    </location>
</feature>
<comment type="cofactor">
    <cofactor evidence="3">
        <name>Cu cation</name>
        <dbReference type="ChEBI" id="CHEBI:23378"/>
    </cofactor>
    <text evidence="3">Binds 1 copper ion per subunit.</text>
</comment>
<dbReference type="PROSITE" id="PS00332">
    <property type="entry name" value="SOD_CU_ZN_2"/>
    <property type="match status" value="1"/>
</dbReference>
<comment type="catalytic activity">
    <reaction evidence="3">
        <text>2 superoxide + 2 H(+) = H2O2 + O2</text>
        <dbReference type="Rhea" id="RHEA:20696"/>
        <dbReference type="ChEBI" id="CHEBI:15378"/>
        <dbReference type="ChEBI" id="CHEBI:15379"/>
        <dbReference type="ChEBI" id="CHEBI:16240"/>
        <dbReference type="ChEBI" id="CHEBI:18421"/>
        <dbReference type="EC" id="1.15.1.1"/>
    </reaction>
</comment>
<protein>
    <recommendedName>
        <fullName evidence="3">Superoxide dismutase [Cu-Zn]</fullName>
        <ecNumber evidence="3">1.15.1.1</ecNumber>
    </recommendedName>
</protein>
<keyword evidence="3" id="KW-0479">Metal-binding</keyword>
<sequence length="186" mass="19494">MKMTGSILNKTALCVMLLSLSVGASAKTHPAAADHGGGETVNVKIVNAQGTEIGTATLTQNHDAVRLHVEAKNLPPGMHGIHFHETGKCEGQKFESAGAHLNPNKKQHGFNNPQGFHVGDLPNIQVAADGTVKVDIETKIVTLEPNKPNSLKKAGGSALVIHAQEDDYKTDPSGNSGDRIACGVIQ</sequence>
<dbReference type="Proteomes" id="UP000256304">
    <property type="component" value="Unassembled WGS sequence"/>
</dbReference>
<dbReference type="GO" id="GO:0004784">
    <property type="term" value="F:superoxide dismutase activity"/>
    <property type="evidence" value="ECO:0007669"/>
    <property type="project" value="UniProtKB-EC"/>
</dbReference>
<keyword evidence="3" id="KW-0862">Zinc</keyword>
<comment type="similarity">
    <text evidence="1 3">Belongs to the Cu-Zn superoxide dismutase family.</text>
</comment>
<dbReference type="Pfam" id="PF00080">
    <property type="entry name" value="Sod_Cu"/>
    <property type="match status" value="1"/>
</dbReference>
<organism evidence="7 8">
    <name type="scientific">Paenibacillus taihuensis</name>
    <dbReference type="NCBI Taxonomy" id="1156355"/>
    <lineage>
        <taxon>Bacteria</taxon>
        <taxon>Bacillati</taxon>
        <taxon>Bacillota</taxon>
        <taxon>Bacilli</taxon>
        <taxon>Bacillales</taxon>
        <taxon>Paenibacillaceae</taxon>
        <taxon>Paenibacillus</taxon>
    </lineage>
</organism>
<evidence type="ECO:0000256" key="2">
    <source>
        <dbReference type="ARBA" id="ARBA00024900"/>
    </source>
</evidence>
<dbReference type="GO" id="GO:0005507">
    <property type="term" value="F:copper ion binding"/>
    <property type="evidence" value="ECO:0007669"/>
    <property type="project" value="InterPro"/>
</dbReference>
<gene>
    <name evidence="7" type="ORF">A8990_11979</name>
</gene>
<name>A0A3D9RUM1_9BACL</name>